<dbReference type="Proteomes" id="UP000076871">
    <property type="component" value="Unassembled WGS sequence"/>
</dbReference>
<dbReference type="OrthoDB" id="2797114at2759"/>
<protein>
    <submittedName>
        <fullName evidence="1">Uncharacterized protein</fullName>
    </submittedName>
</protein>
<evidence type="ECO:0000313" key="1">
    <source>
        <dbReference type="EMBL" id="KZT07845.1"/>
    </source>
</evidence>
<dbReference type="Gene3D" id="3.60.130.30">
    <property type="match status" value="1"/>
</dbReference>
<dbReference type="GeneID" id="63821278"/>
<organism evidence="1 2">
    <name type="scientific">Laetiporus sulphureus 93-53</name>
    <dbReference type="NCBI Taxonomy" id="1314785"/>
    <lineage>
        <taxon>Eukaryota</taxon>
        <taxon>Fungi</taxon>
        <taxon>Dikarya</taxon>
        <taxon>Basidiomycota</taxon>
        <taxon>Agaricomycotina</taxon>
        <taxon>Agaricomycetes</taxon>
        <taxon>Polyporales</taxon>
        <taxon>Laetiporus</taxon>
    </lineage>
</organism>
<evidence type="ECO:0000313" key="2">
    <source>
        <dbReference type="Proteomes" id="UP000076871"/>
    </source>
</evidence>
<gene>
    <name evidence="1" type="ORF">LAESUDRAFT_650433</name>
</gene>
<dbReference type="AlphaFoldDB" id="A0A165EVF4"/>
<keyword evidence="2" id="KW-1185">Reference proteome</keyword>
<dbReference type="InParanoid" id="A0A165EVF4"/>
<dbReference type="EMBL" id="KV427617">
    <property type="protein sequence ID" value="KZT07845.1"/>
    <property type="molecule type" value="Genomic_DNA"/>
</dbReference>
<sequence>SNVAICHLTKFENAALQLFALGLYTFYTENIAKLKEDNQILHSNFNSSVFGAVSYNFGPNVVITMHTDHTNLAWGWCSITALENFDHKQGEHVILWDLHLVIEFSAGTTILIPSAILLHSNVNINANKTCCSFTQYSTDGLFRWVNYRCWIQKEFEAQEGDIKQLGPER</sequence>
<reference evidence="1 2" key="1">
    <citation type="journal article" date="2016" name="Mol. Biol. Evol.">
        <title>Comparative Genomics of Early-Diverging Mushroom-Forming Fungi Provides Insights into the Origins of Lignocellulose Decay Capabilities.</title>
        <authorList>
            <person name="Nagy L.G."/>
            <person name="Riley R."/>
            <person name="Tritt A."/>
            <person name="Adam C."/>
            <person name="Daum C."/>
            <person name="Floudas D."/>
            <person name="Sun H."/>
            <person name="Yadav J.S."/>
            <person name="Pangilinan J."/>
            <person name="Larsson K.H."/>
            <person name="Matsuura K."/>
            <person name="Barry K."/>
            <person name="Labutti K."/>
            <person name="Kuo R."/>
            <person name="Ohm R.A."/>
            <person name="Bhattacharya S.S."/>
            <person name="Shirouzu T."/>
            <person name="Yoshinaga Y."/>
            <person name="Martin F.M."/>
            <person name="Grigoriev I.V."/>
            <person name="Hibbett D.S."/>
        </authorList>
    </citation>
    <scope>NUCLEOTIDE SEQUENCE [LARGE SCALE GENOMIC DNA]</scope>
    <source>
        <strain evidence="1 2">93-53</strain>
    </source>
</reference>
<dbReference type="RefSeq" id="XP_040765585.1">
    <property type="nucleotide sequence ID" value="XM_040904248.1"/>
</dbReference>
<feature type="non-terminal residue" evidence="1">
    <location>
        <position position="1"/>
    </location>
</feature>
<dbReference type="STRING" id="1314785.A0A165EVF4"/>
<name>A0A165EVF4_9APHY</name>
<proteinExistence type="predicted"/>
<accession>A0A165EVF4</accession>